<evidence type="ECO:0000256" key="5">
    <source>
        <dbReference type="ARBA" id="ARBA00023136"/>
    </source>
</evidence>
<name>A0AAV5VMU3_9BILA</name>
<evidence type="ECO:0000256" key="2">
    <source>
        <dbReference type="ARBA" id="ARBA00005692"/>
    </source>
</evidence>
<comment type="caution">
    <text evidence="7">The sequence shown here is derived from an EMBL/GenBank/DDBJ whole genome shotgun (WGS) entry which is preliminary data.</text>
</comment>
<dbReference type="EMBL" id="BTSY01000003">
    <property type="protein sequence ID" value="GMT19362.1"/>
    <property type="molecule type" value="Genomic_DNA"/>
</dbReference>
<accession>A0AAV5VMU3</accession>
<dbReference type="PANTHER" id="PTHR31627">
    <property type="entry name" value="SERPENTINE RECEPTOR CLASS GAMMA-RELATED"/>
    <property type="match status" value="1"/>
</dbReference>
<comment type="similarity">
    <text evidence="2 6">Belongs to the nematode receptor-like protein srg family.</text>
</comment>
<sequence>SNSSHTPLCKASTSTDVELFVEFSIAVPSMILYGLFFVVYFKSFQLRSSYYLLFFVHSCINIVYFVSRALLLRVSSFSPLCQWVLDHFGHFEYTFTPLYFLYHYSQHAQALSIIAINVNRVVAIYFYNSFNMLHYTTYVLLFSLLFIPLPLTWHLLISPVKYIPSPPMIAMDYERIVNYPGLSILHLFVDTIATGVVAATSVLILAQMKSLQKRRKTNERSLIIVSLLLSFGLLMAATVQYLIHSLSRNSSAYYFVLNHRWIITNFVTLFPPWSLLLLSSVVRTEISSLLSISPPLPPSSRPLVPPPSTTIYRIITLRGISPRRGSTIRASALPTRKAVTLPLGVGEGENSRLHRFRGSIPVPPPTPSSHKYTLIHESTISNNNVIIEIEKSTSPSPRL</sequence>
<dbReference type="Pfam" id="PF02118">
    <property type="entry name" value="Srg"/>
    <property type="match status" value="1"/>
</dbReference>
<comment type="subcellular location">
    <subcellularLocation>
        <location evidence="1">Membrane</location>
        <topology evidence="1">Multi-pass membrane protein</topology>
    </subcellularLocation>
</comment>
<dbReference type="SUPFAM" id="SSF81321">
    <property type="entry name" value="Family A G protein-coupled receptor-like"/>
    <property type="match status" value="1"/>
</dbReference>
<evidence type="ECO:0000313" key="7">
    <source>
        <dbReference type="EMBL" id="GMT19362.1"/>
    </source>
</evidence>
<reference evidence="7" key="1">
    <citation type="submission" date="2023-10" db="EMBL/GenBank/DDBJ databases">
        <title>Genome assembly of Pristionchus species.</title>
        <authorList>
            <person name="Yoshida K."/>
            <person name="Sommer R.J."/>
        </authorList>
    </citation>
    <scope>NUCLEOTIDE SEQUENCE</scope>
    <source>
        <strain evidence="7">RS5133</strain>
    </source>
</reference>
<proteinExistence type="inferred from homology"/>
<feature type="non-terminal residue" evidence="7">
    <location>
        <position position="1"/>
    </location>
</feature>
<protein>
    <recommendedName>
        <fullName evidence="6">Serpentine receptor class gamma</fullName>
    </recommendedName>
</protein>
<evidence type="ECO:0000256" key="6">
    <source>
        <dbReference type="RuleBase" id="RU280813"/>
    </source>
</evidence>
<evidence type="ECO:0000256" key="1">
    <source>
        <dbReference type="ARBA" id="ARBA00004141"/>
    </source>
</evidence>
<dbReference type="InterPro" id="IPR000609">
    <property type="entry name" value="7TM_GPCR_serpentine_rcpt_Srg"/>
</dbReference>
<organism evidence="7 8">
    <name type="scientific">Pristionchus fissidentatus</name>
    <dbReference type="NCBI Taxonomy" id="1538716"/>
    <lineage>
        <taxon>Eukaryota</taxon>
        <taxon>Metazoa</taxon>
        <taxon>Ecdysozoa</taxon>
        <taxon>Nematoda</taxon>
        <taxon>Chromadorea</taxon>
        <taxon>Rhabditida</taxon>
        <taxon>Rhabditina</taxon>
        <taxon>Diplogasteromorpha</taxon>
        <taxon>Diplogasteroidea</taxon>
        <taxon>Neodiplogasteridae</taxon>
        <taxon>Pristionchus</taxon>
    </lineage>
</organism>
<evidence type="ECO:0000256" key="3">
    <source>
        <dbReference type="ARBA" id="ARBA00022692"/>
    </source>
</evidence>
<gene>
    <name evidence="7" type="ORF">PFISCL1PPCAC_10659</name>
</gene>
<keyword evidence="4 6" id="KW-1133">Transmembrane helix</keyword>
<feature type="non-terminal residue" evidence="7">
    <location>
        <position position="399"/>
    </location>
</feature>
<dbReference type="GO" id="GO:0016020">
    <property type="term" value="C:membrane"/>
    <property type="evidence" value="ECO:0007669"/>
    <property type="project" value="UniProtKB-SubCell"/>
</dbReference>
<evidence type="ECO:0000256" key="4">
    <source>
        <dbReference type="ARBA" id="ARBA00022989"/>
    </source>
</evidence>
<feature type="transmembrane region" description="Helical" evidence="6">
    <location>
        <begin position="222"/>
        <end position="243"/>
    </location>
</feature>
<feature type="transmembrane region" description="Helical" evidence="6">
    <location>
        <begin position="263"/>
        <end position="282"/>
    </location>
</feature>
<feature type="transmembrane region" description="Helical" evidence="6">
    <location>
        <begin position="139"/>
        <end position="163"/>
    </location>
</feature>
<feature type="transmembrane region" description="Helical" evidence="6">
    <location>
        <begin position="50"/>
        <end position="70"/>
    </location>
</feature>
<dbReference type="GO" id="GO:0004888">
    <property type="term" value="F:transmembrane signaling receptor activity"/>
    <property type="evidence" value="ECO:0007669"/>
    <property type="project" value="InterPro"/>
</dbReference>
<feature type="transmembrane region" description="Helical" evidence="6">
    <location>
        <begin position="20"/>
        <end position="41"/>
    </location>
</feature>
<dbReference type="PANTHER" id="PTHR31627:SF43">
    <property type="entry name" value="SERPENTINE RECEPTOR CLASS GAMMA-15"/>
    <property type="match status" value="1"/>
</dbReference>
<keyword evidence="5 6" id="KW-0472">Membrane</keyword>
<dbReference type="Proteomes" id="UP001432322">
    <property type="component" value="Unassembled WGS sequence"/>
</dbReference>
<dbReference type="GO" id="GO:0007606">
    <property type="term" value="P:sensory perception of chemical stimulus"/>
    <property type="evidence" value="ECO:0007669"/>
    <property type="project" value="UniProtKB-UniRule"/>
</dbReference>
<evidence type="ECO:0000313" key="8">
    <source>
        <dbReference type="Proteomes" id="UP001432322"/>
    </source>
</evidence>
<feature type="transmembrane region" description="Helical" evidence="6">
    <location>
        <begin position="108"/>
        <end position="127"/>
    </location>
</feature>
<dbReference type="PRINTS" id="PR00698">
    <property type="entry name" value="TMPROTEINSRG"/>
</dbReference>
<dbReference type="AlphaFoldDB" id="A0AAV5VMU3"/>
<feature type="transmembrane region" description="Helical" evidence="6">
    <location>
        <begin position="183"/>
        <end position="206"/>
    </location>
</feature>
<keyword evidence="3 6" id="KW-0812">Transmembrane</keyword>
<keyword evidence="8" id="KW-1185">Reference proteome</keyword>
<dbReference type="InterPro" id="IPR051119">
    <property type="entry name" value="Nematode_SR-like"/>
</dbReference>